<dbReference type="RefSeq" id="WP_218130598.1">
    <property type="nucleotide sequence ID" value="NZ_FNNC01000003.1"/>
</dbReference>
<dbReference type="EMBL" id="FNNC01000003">
    <property type="protein sequence ID" value="SDW52930.1"/>
    <property type="molecule type" value="Genomic_DNA"/>
</dbReference>
<keyword evidence="1" id="KW-1133">Transmembrane helix</keyword>
<accession>A0A1H2UA47</accession>
<dbReference type="Proteomes" id="UP000199488">
    <property type="component" value="Unassembled WGS sequence"/>
</dbReference>
<evidence type="ECO:0000256" key="1">
    <source>
        <dbReference type="SAM" id="Phobius"/>
    </source>
</evidence>
<protein>
    <recommendedName>
        <fullName evidence="2">DUF8108 domain-containing protein</fullName>
    </recommendedName>
</protein>
<keyword evidence="4" id="KW-1185">Reference proteome</keyword>
<proteinExistence type="predicted"/>
<evidence type="ECO:0000259" key="2">
    <source>
        <dbReference type="Pfam" id="PF26438"/>
    </source>
</evidence>
<evidence type="ECO:0000313" key="3">
    <source>
        <dbReference type="EMBL" id="SDW52930.1"/>
    </source>
</evidence>
<name>A0A1H2UA47_9BACI</name>
<keyword evidence="1" id="KW-0472">Membrane</keyword>
<keyword evidence="1" id="KW-0812">Transmembrane</keyword>
<gene>
    <name evidence="3" type="ORF">SAMN05421781_1630</name>
</gene>
<sequence>MALDRIRRVGSVREMESVTDDFVTMGYEVISRGESSIRMRQHGGWGSLGGHLIVGLLTVWWSFGIGNVVYAVYKRYSGEKVLLKLEVLDKEA</sequence>
<dbReference type="Pfam" id="PF26438">
    <property type="entry name" value="DUF8108_N"/>
    <property type="match status" value="1"/>
</dbReference>
<dbReference type="InterPro" id="IPR058962">
    <property type="entry name" value="DUF8108_N"/>
</dbReference>
<feature type="transmembrane region" description="Helical" evidence="1">
    <location>
        <begin position="48"/>
        <end position="73"/>
    </location>
</feature>
<evidence type="ECO:0000313" key="4">
    <source>
        <dbReference type="Proteomes" id="UP000199488"/>
    </source>
</evidence>
<reference evidence="3 4" key="1">
    <citation type="submission" date="2016-10" db="EMBL/GenBank/DDBJ databases">
        <authorList>
            <person name="de Groot N.N."/>
        </authorList>
    </citation>
    <scope>NUCLEOTIDE SEQUENCE [LARGE SCALE GENOMIC DNA]</scope>
    <source>
        <strain evidence="3 4">DSM 23126</strain>
    </source>
</reference>
<feature type="domain" description="DUF8108" evidence="2">
    <location>
        <begin position="21"/>
        <end position="76"/>
    </location>
</feature>
<dbReference type="AlphaFoldDB" id="A0A1H2UA47"/>
<organism evidence="3 4">
    <name type="scientific">Marinococcus luteus</name>
    <dbReference type="NCBI Taxonomy" id="1122204"/>
    <lineage>
        <taxon>Bacteria</taxon>
        <taxon>Bacillati</taxon>
        <taxon>Bacillota</taxon>
        <taxon>Bacilli</taxon>
        <taxon>Bacillales</taxon>
        <taxon>Bacillaceae</taxon>
        <taxon>Marinococcus</taxon>
    </lineage>
</organism>